<name>A0A7G1MNF3_9STRA</name>
<sequence>MNTKKKFLKRFSIKKISILTDKATILLTINKYSFIIDKLFNKLILKKILEQAFNINIQKINTMRLIKKKTYKNTLYKKIIITIKKNENINLFSKLKK</sequence>
<dbReference type="GO" id="GO:1990904">
    <property type="term" value="C:ribonucleoprotein complex"/>
    <property type="evidence" value="ECO:0007669"/>
    <property type="project" value="UniProtKB-KW"/>
</dbReference>
<gene>
    <name evidence="4" type="primary">rpl23</name>
</gene>
<dbReference type="InterPro" id="IPR012677">
    <property type="entry name" value="Nucleotide-bd_a/b_plait_sf"/>
</dbReference>
<dbReference type="GO" id="GO:0003735">
    <property type="term" value="F:structural constituent of ribosome"/>
    <property type="evidence" value="ECO:0007669"/>
    <property type="project" value="InterPro"/>
</dbReference>
<evidence type="ECO:0000313" key="4">
    <source>
        <dbReference type="EMBL" id="BCL05894.1"/>
    </source>
</evidence>
<dbReference type="Gene3D" id="3.30.70.330">
    <property type="match status" value="1"/>
</dbReference>
<evidence type="ECO:0000256" key="1">
    <source>
        <dbReference type="ARBA" id="ARBA00006700"/>
    </source>
</evidence>
<protein>
    <submittedName>
        <fullName evidence="4">Ribosomal protein L23</fullName>
    </submittedName>
</protein>
<dbReference type="SUPFAM" id="SSF54189">
    <property type="entry name" value="Ribosomal proteins S24e, L23 and L15e"/>
    <property type="match status" value="1"/>
</dbReference>
<organism evidence="4">
    <name type="scientific">Pteridomonas sp. YPF1301</name>
    <dbReference type="NCBI Taxonomy" id="2766739"/>
    <lineage>
        <taxon>Eukaryota</taxon>
        <taxon>Sar</taxon>
        <taxon>Stramenopiles</taxon>
        <taxon>Ochrophyta</taxon>
        <taxon>Dictyochophyceae</taxon>
        <taxon>Pedinellales</taxon>
        <taxon>Pteridomonas</taxon>
    </lineage>
</organism>
<dbReference type="HAMAP" id="MF_01369_B">
    <property type="entry name" value="Ribosomal_uL23_B"/>
    <property type="match status" value="1"/>
</dbReference>
<keyword evidence="3" id="KW-0687">Ribonucleoprotein</keyword>
<keyword evidence="2 4" id="KW-0689">Ribosomal protein</keyword>
<dbReference type="EMBL" id="LC580440">
    <property type="protein sequence ID" value="BCL05894.1"/>
    <property type="molecule type" value="Genomic_DNA"/>
</dbReference>
<dbReference type="Pfam" id="PF00276">
    <property type="entry name" value="Ribosomal_L23"/>
    <property type="match status" value="1"/>
</dbReference>
<keyword evidence="4" id="KW-0934">Plastid</keyword>
<proteinExistence type="inferred from homology"/>
<dbReference type="GO" id="GO:0006412">
    <property type="term" value="P:translation"/>
    <property type="evidence" value="ECO:0007669"/>
    <property type="project" value="InterPro"/>
</dbReference>
<evidence type="ECO:0000256" key="2">
    <source>
        <dbReference type="ARBA" id="ARBA00022980"/>
    </source>
</evidence>
<evidence type="ECO:0000256" key="3">
    <source>
        <dbReference type="ARBA" id="ARBA00023274"/>
    </source>
</evidence>
<comment type="similarity">
    <text evidence="1">Belongs to the universal ribosomal protein uL23 family.</text>
</comment>
<dbReference type="InterPro" id="IPR012678">
    <property type="entry name" value="Ribosomal_uL23/eL15/eS24_sf"/>
</dbReference>
<reference evidence="4" key="1">
    <citation type="submission" date="2020-09" db="EMBL/GenBank/DDBJ databases">
        <title>Highly reduced plastid genomes of the non-photosynthetic dictyochophyceans Pteridomonas spp. (Ochrophyta, SAR).</title>
        <authorList>
            <person name="Kayama M."/>
            <person name="Kamikawa R."/>
        </authorList>
    </citation>
    <scope>NUCLEOTIDE SEQUENCE</scope>
    <source>
        <strain evidence="4">YPF1301</strain>
    </source>
</reference>
<geneLocation type="plastid" evidence="4"/>
<dbReference type="InterPro" id="IPR013025">
    <property type="entry name" value="Ribosomal_uL23-like"/>
</dbReference>
<dbReference type="GO" id="GO:0005840">
    <property type="term" value="C:ribosome"/>
    <property type="evidence" value="ECO:0007669"/>
    <property type="project" value="UniProtKB-KW"/>
</dbReference>
<accession>A0A7G1MNF3</accession>
<dbReference type="AlphaFoldDB" id="A0A7G1MNF3"/>